<proteinExistence type="predicted"/>
<sequence>MERLKGSQFLVEFSCNMIRTVPGNLHCALCNVLVADGYIRSHINDPYHVSIMKDAIVPQPVAKSKMAAKKHPCNQFSILTELADSNSPGVTEKIAPEAPSDNISGGLGGGKVPDEEVPQFDVEEFVHLKLGNLVMKVSACSYNTLVSLGDGGRQCFLCSEHVPLDNLAVHVSRREHQENIQNNKFLEKHERSLLRQVYVTFHCGVCNVLLPRRDLNAHLAWPVHLQHVERASGIKKKARRGKSPVHHEIALQKEAMYFSAAEPQIKVGQALKLSPQGVVGARRLDKLVIINGDATKVEWRAWHGIREGESGAWCRLCEKHLMSEELTAHTNNPSHVESAHRFLVQHFPALIRTVNERTVNCVICNVDFEVSSVPEHIGCRSHVESHKAFRDLSSKVEYFTDCSDKILVVEGGKEDRNKLRA</sequence>
<evidence type="ECO:0008006" key="3">
    <source>
        <dbReference type="Google" id="ProtNLM"/>
    </source>
</evidence>
<gene>
    <name evidence="1" type="ORF">IPOD504_LOCUS13043</name>
</gene>
<accession>A0ABN8IRP6</accession>
<dbReference type="Proteomes" id="UP000837857">
    <property type="component" value="Chromosome 30"/>
</dbReference>
<keyword evidence="2" id="KW-1185">Reference proteome</keyword>
<reference evidence="1" key="1">
    <citation type="submission" date="2022-03" db="EMBL/GenBank/DDBJ databases">
        <authorList>
            <person name="Martin H S."/>
        </authorList>
    </citation>
    <scope>NUCLEOTIDE SEQUENCE</scope>
</reference>
<organism evidence="1 2">
    <name type="scientific">Iphiclides podalirius</name>
    <name type="common">scarce swallowtail</name>
    <dbReference type="NCBI Taxonomy" id="110791"/>
    <lineage>
        <taxon>Eukaryota</taxon>
        <taxon>Metazoa</taxon>
        <taxon>Ecdysozoa</taxon>
        <taxon>Arthropoda</taxon>
        <taxon>Hexapoda</taxon>
        <taxon>Insecta</taxon>
        <taxon>Pterygota</taxon>
        <taxon>Neoptera</taxon>
        <taxon>Endopterygota</taxon>
        <taxon>Lepidoptera</taxon>
        <taxon>Glossata</taxon>
        <taxon>Ditrysia</taxon>
        <taxon>Papilionoidea</taxon>
        <taxon>Papilionidae</taxon>
        <taxon>Papilioninae</taxon>
        <taxon>Iphiclides</taxon>
    </lineage>
</organism>
<protein>
    <recommendedName>
        <fullName evidence="3">C2H2-type domain-containing protein</fullName>
    </recommendedName>
</protein>
<evidence type="ECO:0000313" key="2">
    <source>
        <dbReference type="Proteomes" id="UP000837857"/>
    </source>
</evidence>
<dbReference type="EMBL" id="OW152842">
    <property type="protein sequence ID" value="CAH2065117.1"/>
    <property type="molecule type" value="Genomic_DNA"/>
</dbReference>
<name>A0ABN8IRP6_9NEOP</name>
<feature type="non-terminal residue" evidence="1">
    <location>
        <position position="421"/>
    </location>
</feature>
<evidence type="ECO:0000313" key="1">
    <source>
        <dbReference type="EMBL" id="CAH2065117.1"/>
    </source>
</evidence>